<dbReference type="Proteomes" id="UP000247832">
    <property type="component" value="Unassembled WGS sequence"/>
</dbReference>
<keyword evidence="2" id="KW-0472">Membrane</keyword>
<feature type="region of interest" description="Disordered" evidence="1">
    <location>
        <begin position="52"/>
        <end position="77"/>
    </location>
</feature>
<sequence>MIDKIAFHNNFCSRGDIRMPLWQIIAIIVVAWLAAAAGIVVFMMGASRGRRSEKQAQQQLDRQRLQPAHREEREDTP</sequence>
<keyword evidence="4" id="KW-1185">Reference proteome</keyword>
<dbReference type="EMBL" id="QJVD01000002">
    <property type="protein sequence ID" value="PYI69454.1"/>
    <property type="molecule type" value="Genomic_DNA"/>
</dbReference>
<feature type="transmembrane region" description="Helical" evidence="2">
    <location>
        <begin position="20"/>
        <end position="44"/>
    </location>
</feature>
<keyword evidence="2" id="KW-0812">Transmembrane</keyword>
<proteinExistence type="predicted"/>
<gene>
    <name evidence="3" type="ORF">CVV68_03440</name>
</gene>
<evidence type="ECO:0000313" key="4">
    <source>
        <dbReference type="Proteomes" id="UP000247832"/>
    </source>
</evidence>
<comment type="caution">
    <text evidence="3">The sequence shown here is derived from an EMBL/GenBank/DDBJ whole genome shotgun (WGS) entry which is preliminary data.</text>
</comment>
<feature type="compositionally biased region" description="Basic and acidic residues" evidence="1">
    <location>
        <begin position="61"/>
        <end position="77"/>
    </location>
</feature>
<organism evidence="3 4">
    <name type="scientific">Arthrobacter livingstonensis</name>
    <dbReference type="NCBI Taxonomy" id="670078"/>
    <lineage>
        <taxon>Bacteria</taxon>
        <taxon>Bacillati</taxon>
        <taxon>Actinomycetota</taxon>
        <taxon>Actinomycetes</taxon>
        <taxon>Micrococcales</taxon>
        <taxon>Micrococcaceae</taxon>
        <taxon>Arthrobacter</taxon>
    </lineage>
</organism>
<keyword evidence="2" id="KW-1133">Transmembrane helix</keyword>
<reference evidence="3 4" key="1">
    <citation type="submission" date="2018-05" db="EMBL/GenBank/DDBJ databases">
        <title>Genetic diversity of glacier-inhabiting Cryobacterium bacteria in China and description of Cryobacterium mengkeensis sp. nov. and Arthrobacter glacialis sp. nov.</title>
        <authorList>
            <person name="Liu Q."/>
            <person name="Xin Y.-H."/>
        </authorList>
    </citation>
    <scope>NUCLEOTIDE SEQUENCE [LARGE SCALE GENOMIC DNA]</scope>
    <source>
        <strain evidence="3 4">LI2</strain>
    </source>
</reference>
<evidence type="ECO:0000313" key="3">
    <source>
        <dbReference type="EMBL" id="PYI69454.1"/>
    </source>
</evidence>
<name>A0A2V5LFD6_9MICC</name>
<dbReference type="AlphaFoldDB" id="A0A2V5LFD6"/>
<protein>
    <submittedName>
        <fullName evidence="3">Uncharacterized protein</fullName>
    </submittedName>
</protein>
<evidence type="ECO:0000256" key="1">
    <source>
        <dbReference type="SAM" id="MobiDB-lite"/>
    </source>
</evidence>
<evidence type="ECO:0000256" key="2">
    <source>
        <dbReference type="SAM" id="Phobius"/>
    </source>
</evidence>
<accession>A0A2V5LFD6</accession>